<dbReference type="AlphaFoldDB" id="A0A9Q3PKM1"/>
<evidence type="ECO:0000313" key="3">
    <source>
        <dbReference type="Proteomes" id="UP000765509"/>
    </source>
</evidence>
<accession>A0A9Q3PKM1</accession>
<protein>
    <submittedName>
        <fullName evidence="2">Uncharacterized protein</fullName>
    </submittedName>
</protein>
<feature type="signal peptide" evidence="1">
    <location>
        <begin position="1"/>
        <end position="18"/>
    </location>
</feature>
<dbReference type="EMBL" id="AVOT02074982">
    <property type="protein sequence ID" value="MBW0563902.1"/>
    <property type="molecule type" value="Genomic_DNA"/>
</dbReference>
<dbReference type="Proteomes" id="UP000765509">
    <property type="component" value="Unassembled WGS sequence"/>
</dbReference>
<name>A0A9Q3PKM1_9BASI</name>
<organism evidence="2 3">
    <name type="scientific">Austropuccinia psidii MF-1</name>
    <dbReference type="NCBI Taxonomy" id="1389203"/>
    <lineage>
        <taxon>Eukaryota</taxon>
        <taxon>Fungi</taxon>
        <taxon>Dikarya</taxon>
        <taxon>Basidiomycota</taxon>
        <taxon>Pucciniomycotina</taxon>
        <taxon>Pucciniomycetes</taxon>
        <taxon>Pucciniales</taxon>
        <taxon>Sphaerophragmiaceae</taxon>
        <taxon>Austropuccinia</taxon>
    </lineage>
</organism>
<comment type="caution">
    <text evidence="2">The sequence shown here is derived from an EMBL/GenBank/DDBJ whole genome shotgun (WGS) entry which is preliminary data.</text>
</comment>
<sequence length="104" mass="10762">MLLSENLAMLSFCVVSVAVIVVSNNSRGKFVTVNASSIVFHKETTSPSAILATGAIPGIKSAVALAAVACIGPGDDVCKSNSWFNSVKSKILGTDVTNDIKAKY</sequence>
<keyword evidence="1" id="KW-0732">Signal</keyword>
<evidence type="ECO:0000256" key="1">
    <source>
        <dbReference type="SAM" id="SignalP"/>
    </source>
</evidence>
<keyword evidence="3" id="KW-1185">Reference proteome</keyword>
<feature type="chain" id="PRO_5040160950" evidence="1">
    <location>
        <begin position="19"/>
        <end position="104"/>
    </location>
</feature>
<reference evidence="2" key="1">
    <citation type="submission" date="2021-03" db="EMBL/GenBank/DDBJ databases">
        <title>Draft genome sequence of rust myrtle Austropuccinia psidii MF-1, a brazilian biotype.</title>
        <authorList>
            <person name="Quecine M.C."/>
            <person name="Pachon D.M.R."/>
            <person name="Bonatelli M.L."/>
            <person name="Correr F.H."/>
            <person name="Franceschini L.M."/>
            <person name="Leite T.F."/>
            <person name="Margarido G.R.A."/>
            <person name="Almeida C.A."/>
            <person name="Ferrarezi J.A."/>
            <person name="Labate C.A."/>
        </authorList>
    </citation>
    <scope>NUCLEOTIDE SEQUENCE</scope>
    <source>
        <strain evidence="2">MF-1</strain>
    </source>
</reference>
<gene>
    <name evidence="2" type="ORF">O181_103617</name>
</gene>
<evidence type="ECO:0000313" key="2">
    <source>
        <dbReference type="EMBL" id="MBW0563902.1"/>
    </source>
</evidence>
<proteinExistence type="predicted"/>